<dbReference type="CDD" id="cd13400">
    <property type="entry name" value="LT_IagB-like"/>
    <property type="match status" value="1"/>
</dbReference>
<evidence type="ECO:0000259" key="2">
    <source>
        <dbReference type="Pfam" id="PF01464"/>
    </source>
</evidence>
<dbReference type="SUPFAM" id="SSF53955">
    <property type="entry name" value="Lysozyme-like"/>
    <property type="match status" value="1"/>
</dbReference>
<dbReference type="InterPro" id="IPR023346">
    <property type="entry name" value="Lysozyme-like_dom_sf"/>
</dbReference>
<dbReference type="Gene3D" id="1.10.530.10">
    <property type="match status" value="1"/>
</dbReference>
<dbReference type="HOGENOM" id="CLU_094905_1_0_6"/>
<dbReference type="EMBL" id="ATDT01000032">
    <property type="protein sequence ID" value="EPF15006.1"/>
    <property type="molecule type" value="Genomic_DNA"/>
</dbReference>
<reference evidence="3 4" key="1">
    <citation type="submission" date="2013-04" db="EMBL/GenBank/DDBJ databases">
        <authorList>
            <person name="Weinstock G."/>
            <person name="Sodergren E."/>
            <person name="Lobos E.A."/>
            <person name="Fulton L."/>
            <person name="Fulton R."/>
            <person name="Courtney L."/>
            <person name="Fronick C."/>
            <person name="O'Laughlin M."/>
            <person name="Godfrey J."/>
            <person name="Wilson R.M."/>
            <person name="Miner T."/>
            <person name="Farmer C."/>
            <person name="Delehaunty K."/>
            <person name="Cordes M."/>
            <person name="Minx P."/>
            <person name="Tomlinson C."/>
            <person name="Chen J."/>
            <person name="Wollam A."/>
            <person name="Pepin K.H."/>
            <person name="Palsikar V.B."/>
            <person name="Zhang X."/>
            <person name="Suruliraj S."/>
            <person name="Perna N.T."/>
            <person name="Plunkett G."/>
            <person name="Warren W."/>
            <person name="Mitreva M."/>
            <person name="Mardis E.R."/>
            <person name="Wilson R.K."/>
        </authorList>
    </citation>
    <scope>NUCLEOTIDE SEQUENCE [LARGE SCALE GENOMIC DNA]</scope>
    <source>
        <strain evidence="3 4">DSM 4568</strain>
    </source>
</reference>
<feature type="signal peptide" evidence="1">
    <location>
        <begin position="1"/>
        <end position="19"/>
    </location>
</feature>
<dbReference type="PATRIC" id="fig|566551.4.peg.3354"/>
<keyword evidence="1" id="KW-0732">Signal</keyword>
<evidence type="ECO:0000313" key="3">
    <source>
        <dbReference type="EMBL" id="EPF15006.1"/>
    </source>
</evidence>
<dbReference type="AlphaFoldDB" id="S3IR11"/>
<protein>
    <submittedName>
        <fullName evidence="3">Transglycosylase SLT domain protein</fullName>
    </submittedName>
</protein>
<dbReference type="STRING" id="566551.HMPREF0201_03674"/>
<name>S3IR11_9ENTR</name>
<dbReference type="OrthoDB" id="9808681at2"/>
<dbReference type="Proteomes" id="UP000014585">
    <property type="component" value="Unassembled WGS sequence"/>
</dbReference>
<organism evidence="3 4">
    <name type="scientific">Cedecea davisae DSM 4568</name>
    <dbReference type="NCBI Taxonomy" id="566551"/>
    <lineage>
        <taxon>Bacteria</taxon>
        <taxon>Pseudomonadati</taxon>
        <taxon>Pseudomonadota</taxon>
        <taxon>Gammaproteobacteria</taxon>
        <taxon>Enterobacterales</taxon>
        <taxon>Enterobacteriaceae</taxon>
        <taxon>Cedecea</taxon>
    </lineage>
</organism>
<feature type="domain" description="Transglycosylase SLT" evidence="2">
    <location>
        <begin position="20"/>
        <end position="134"/>
    </location>
</feature>
<dbReference type="InterPro" id="IPR008258">
    <property type="entry name" value="Transglycosylase_SLT_dom_1"/>
</dbReference>
<feature type="chain" id="PRO_5004521680" evidence="1">
    <location>
        <begin position="20"/>
        <end position="162"/>
    </location>
</feature>
<proteinExistence type="predicted"/>
<evidence type="ECO:0000256" key="1">
    <source>
        <dbReference type="SAM" id="SignalP"/>
    </source>
</evidence>
<dbReference type="RefSeq" id="WP_016537933.1">
    <property type="nucleotide sequence ID" value="NZ_KE161030.1"/>
</dbReference>
<dbReference type="Pfam" id="PF01464">
    <property type="entry name" value="SLT"/>
    <property type="match status" value="1"/>
</dbReference>
<evidence type="ECO:0000313" key="4">
    <source>
        <dbReference type="Proteomes" id="UP000014585"/>
    </source>
</evidence>
<accession>S3IR11</accession>
<gene>
    <name evidence="3" type="ORF">HMPREF0201_03674</name>
</gene>
<sequence length="162" mass="17950">MKCIVFLVLLFLTTSIANADCWKFAAQKSGVEVRLLKSIAQVESGMDPSVVGKNNNGSRDFGLMQINSTHLGWLGKHGISESMLVKDPCISVLVGAAILKNMVNIYGYGWEAVGAYNAGAGKNKHRLRMKYARKVWGIYRQSSRENILIPLKDSHRNIALLR</sequence>
<comment type="caution">
    <text evidence="3">The sequence shown here is derived from an EMBL/GenBank/DDBJ whole genome shotgun (WGS) entry which is preliminary data.</text>
</comment>